<reference evidence="1" key="1">
    <citation type="submission" date="2021-05" db="EMBL/GenBank/DDBJ databases">
        <authorList>
            <person name="Scholz U."/>
            <person name="Mascher M."/>
            <person name="Fiebig A."/>
        </authorList>
    </citation>
    <scope>NUCLEOTIDE SEQUENCE [LARGE SCALE GENOMIC DNA]</scope>
</reference>
<keyword evidence="2" id="KW-1185">Reference proteome</keyword>
<sequence length="538" mass="59667">MSSNKRLPYLLLVLLAIGAATLSVGVLHKMRERRVFSILLQEREQQLMSLQALLENEKEISKEMRRKVDELEAKTSILSIERTELKNKVMNSETTTTYLTNTQKELEAALVEKENHINQMKEIVATSGPDQMVAIKELLQKKEAELEEIKTKFQDSKKPDTEVSSNAALGTNNENAASDTVAPENSSSSSDTMPAPTGEHSYNSTASEINHKEETNVASTNNEDVNPDTVILEEKANSSDSIPAPAELHSYNTAASESIHQDERILEGINNEDITPDAAVLDEKANPSGSIPAQAEELQSYNTTASESNRQEGSSSEQFIKFTTNFEGDANQEDSDPPPNDVLQEKRGDANQEDADPPPKETHLEESEHHLADNQEVSKEQLDGARKLEDPQGEISNHSSESELLEKEDSKEVDRESGKEVNPDGARKLEDPQGEISNHSSESELLEKDSKEVDRESGKQVNPDGELKISKDIEANQEVMQVVEPVAVPADINPSMPTNNDETKETSKRHRKRKSRSKRRKRSEVAASNVSGEIVKER</sequence>
<dbReference type="Proteomes" id="UP001732700">
    <property type="component" value="Chromosome 2C"/>
</dbReference>
<protein>
    <submittedName>
        <fullName evidence="1">Uncharacterized protein</fullName>
    </submittedName>
</protein>
<dbReference type="EnsemblPlants" id="AVESA.00010b.r2.2CG0320490.1">
    <property type="protein sequence ID" value="AVESA.00010b.r2.2CG0320490.1.CDS"/>
    <property type="gene ID" value="AVESA.00010b.r2.2CG0320490"/>
</dbReference>
<reference evidence="1" key="2">
    <citation type="submission" date="2025-09" db="UniProtKB">
        <authorList>
            <consortium name="EnsemblPlants"/>
        </authorList>
    </citation>
    <scope>IDENTIFICATION</scope>
</reference>
<evidence type="ECO:0000313" key="2">
    <source>
        <dbReference type="Proteomes" id="UP001732700"/>
    </source>
</evidence>
<organism evidence="1 2">
    <name type="scientific">Avena sativa</name>
    <name type="common">Oat</name>
    <dbReference type="NCBI Taxonomy" id="4498"/>
    <lineage>
        <taxon>Eukaryota</taxon>
        <taxon>Viridiplantae</taxon>
        <taxon>Streptophyta</taxon>
        <taxon>Embryophyta</taxon>
        <taxon>Tracheophyta</taxon>
        <taxon>Spermatophyta</taxon>
        <taxon>Magnoliopsida</taxon>
        <taxon>Liliopsida</taxon>
        <taxon>Poales</taxon>
        <taxon>Poaceae</taxon>
        <taxon>BOP clade</taxon>
        <taxon>Pooideae</taxon>
        <taxon>Poodae</taxon>
        <taxon>Poeae</taxon>
        <taxon>Poeae Chloroplast Group 1 (Aveneae type)</taxon>
        <taxon>Aveninae</taxon>
        <taxon>Avena</taxon>
    </lineage>
</organism>
<accession>A0ACD5UU94</accession>
<evidence type="ECO:0000313" key="1">
    <source>
        <dbReference type="EnsemblPlants" id="AVESA.00010b.r2.2CG0320490.1.CDS"/>
    </source>
</evidence>
<name>A0ACD5UU94_AVESA</name>
<proteinExistence type="predicted"/>